<feature type="compositionally biased region" description="Low complexity" evidence="1">
    <location>
        <begin position="200"/>
        <end position="215"/>
    </location>
</feature>
<evidence type="ECO:0000313" key="4">
    <source>
        <dbReference type="Proteomes" id="UP000001861"/>
    </source>
</evidence>
<comment type="caution">
    <text evidence="3">The sequence shown here is derived from an EMBL/GenBank/DDBJ whole genome shotgun (WGS) entry which is preliminary data.</text>
</comment>
<dbReference type="STRING" id="240176.A8NFZ7"/>
<keyword evidence="4" id="KW-1185">Reference proteome</keyword>
<feature type="signal peptide" evidence="2">
    <location>
        <begin position="1"/>
        <end position="25"/>
    </location>
</feature>
<dbReference type="EMBL" id="AACS02000002">
    <property type="protein sequence ID" value="EAU88373.1"/>
    <property type="molecule type" value="Genomic_DNA"/>
</dbReference>
<dbReference type="InParanoid" id="A8NFZ7"/>
<dbReference type="Proteomes" id="UP000001861">
    <property type="component" value="Unassembled WGS sequence"/>
</dbReference>
<dbReference type="VEuPathDB" id="FungiDB:CC1G_05139"/>
<name>A8NFZ7_COPC7</name>
<feature type="chain" id="PRO_5002727270" evidence="2">
    <location>
        <begin position="26"/>
        <end position="290"/>
    </location>
</feature>
<dbReference type="eggNOG" id="ENOG502S8XQ">
    <property type="taxonomic scope" value="Eukaryota"/>
</dbReference>
<protein>
    <submittedName>
        <fullName evidence="3">Uncharacterized protein</fullName>
    </submittedName>
</protein>
<evidence type="ECO:0000256" key="1">
    <source>
        <dbReference type="SAM" id="MobiDB-lite"/>
    </source>
</evidence>
<feature type="compositionally biased region" description="Polar residues" evidence="1">
    <location>
        <begin position="227"/>
        <end position="258"/>
    </location>
</feature>
<proteinExistence type="predicted"/>
<dbReference type="OrthoDB" id="3199367at2759"/>
<reference evidence="3 4" key="1">
    <citation type="journal article" date="2010" name="Proc. Natl. Acad. Sci. U.S.A.">
        <title>Insights into evolution of multicellular fungi from the assembled chromosomes of the mushroom Coprinopsis cinerea (Coprinus cinereus).</title>
        <authorList>
            <person name="Stajich J.E."/>
            <person name="Wilke S.K."/>
            <person name="Ahren D."/>
            <person name="Au C.H."/>
            <person name="Birren B.W."/>
            <person name="Borodovsky M."/>
            <person name="Burns C."/>
            <person name="Canback B."/>
            <person name="Casselton L.A."/>
            <person name="Cheng C.K."/>
            <person name="Deng J."/>
            <person name="Dietrich F.S."/>
            <person name="Fargo D.C."/>
            <person name="Farman M.L."/>
            <person name="Gathman A.C."/>
            <person name="Goldberg J."/>
            <person name="Guigo R."/>
            <person name="Hoegger P.J."/>
            <person name="Hooker J.B."/>
            <person name="Huggins A."/>
            <person name="James T.Y."/>
            <person name="Kamada T."/>
            <person name="Kilaru S."/>
            <person name="Kodira C."/>
            <person name="Kues U."/>
            <person name="Kupfer D."/>
            <person name="Kwan H.S."/>
            <person name="Lomsadze A."/>
            <person name="Li W."/>
            <person name="Lilly W.W."/>
            <person name="Ma L.J."/>
            <person name="Mackey A.J."/>
            <person name="Manning G."/>
            <person name="Martin F."/>
            <person name="Muraguchi H."/>
            <person name="Natvig D.O."/>
            <person name="Palmerini H."/>
            <person name="Ramesh M.A."/>
            <person name="Rehmeyer C.J."/>
            <person name="Roe B.A."/>
            <person name="Shenoy N."/>
            <person name="Stanke M."/>
            <person name="Ter-Hovhannisyan V."/>
            <person name="Tunlid A."/>
            <person name="Velagapudi R."/>
            <person name="Vision T.J."/>
            <person name="Zeng Q."/>
            <person name="Zolan M.E."/>
            <person name="Pukkila P.J."/>
        </authorList>
    </citation>
    <scope>NUCLEOTIDE SEQUENCE [LARGE SCALE GENOMIC DNA]</scope>
    <source>
        <strain evidence="4">Okayama-7 / 130 / ATCC MYA-4618 / FGSC 9003</strain>
    </source>
</reference>
<feature type="compositionally biased region" description="Pro residues" evidence="1">
    <location>
        <begin position="171"/>
        <end position="182"/>
    </location>
</feature>
<organism evidence="3 4">
    <name type="scientific">Coprinopsis cinerea (strain Okayama-7 / 130 / ATCC MYA-4618 / FGSC 9003)</name>
    <name type="common">Inky cap fungus</name>
    <name type="synonym">Hormographiella aspergillata</name>
    <dbReference type="NCBI Taxonomy" id="240176"/>
    <lineage>
        <taxon>Eukaryota</taxon>
        <taxon>Fungi</taxon>
        <taxon>Dikarya</taxon>
        <taxon>Basidiomycota</taxon>
        <taxon>Agaricomycotina</taxon>
        <taxon>Agaricomycetes</taxon>
        <taxon>Agaricomycetidae</taxon>
        <taxon>Agaricales</taxon>
        <taxon>Agaricineae</taxon>
        <taxon>Psathyrellaceae</taxon>
        <taxon>Coprinopsis</taxon>
    </lineage>
</organism>
<dbReference type="RefSeq" id="XP_001833439.1">
    <property type="nucleotide sequence ID" value="XM_001833387.1"/>
</dbReference>
<dbReference type="GeneID" id="6009935"/>
<dbReference type="OMA" id="VPPREDY"/>
<feature type="compositionally biased region" description="Polar residues" evidence="1">
    <location>
        <begin position="161"/>
        <end position="170"/>
    </location>
</feature>
<accession>A8NFZ7</accession>
<feature type="compositionally biased region" description="Polar residues" evidence="1">
    <location>
        <begin position="188"/>
        <end position="199"/>
    </location>
</feature>
<evidence type="ECO:0000256" key="2">
    <source>
        <dbReference type="SAM" id="SignalP"/>
    </source>
</evidence>
<gene>
    <name evidence="3" type="ORF">CC1G_05139</name>
</gene>
<keyword evidence="2" id="KW-0732">Signal</keyword>
<sequence>MLCSSYRLFKHIASCALLLASQVQASPLALNQRSIFEEASAAYAALKNARGLTQRDVVAPPILKPDASSVWPIGTIQEVIWDITNLPPDSQITNPIGRVILGRDTGDSLNLDLDNPLAEGFHIRQGRVNITVPNVPPRPDYLIVLMGNSGNTSPSFAITQIADDTNNSPSPSRPPVADPEPSLPGVSPTVSSQPAILSSTTITDPIPITGTTITGSWDTSIIEETEAPTNSFAPISTGSAPAPSESTGSDEPSPSSGDLTEDDSGAAVRTGLTTSLVVLVATAGVMLVGL</sequence>
<evidence type="ECO:0000313" key="3">
    <source>
        <dbReference type="EMBL" id="EAU88373.1"/>
    </source>
</evidence>
<dbReference type="AlphaFoldDB" id="A8NFZ7"/>
<dbReference type="KEGG" id="cci:CC1G_05139"/>
<feature type="region of interest" description="Disordered" evidence="1">
    <location>
        <begin position="161"/>
        <end position="265"/>
    </location>
</feature>